<reference evidence="7" key="1">
    <citation type="journal article" date="2019" name="Int. J. Syst. Evol. Microbiol.">
        <title>The Global Catalogue of Microorganisms (GCM) 10K type strain sequencing project: providing services to taxonomists for standard genome sequencing and annotation.</title>
        <authorList>
            <consortium name="The Broad Institute Genomics Platform"/>
            <consortium name="The Broad Institute Genome Sequencing Center for Infectious Disease"/>
            <person name="Wu L."/>
            <person name="Ma J."/>
        </authorList>
    </citation>
    <scope>NUCLEOTIDE SEQUENCE [LARGE SCALE GENOMIC DNA]</scope>
    <source>
        <strain evidence="7">JCM 15614</strain>
    </source>
</reference>
<sequence length="385" mass="40801">MARLLFTCRPLAGHYEPLLPLARAARDAGHAVAFATGEPLTTRAREDGFDALPAGPGRDFRAEWGPRFPGWDRLVGDEQRRFFLTEIFADLELVPRAHDLDGVLDRWGPDLVVHEMAELAAPLVCTARGLPYVDVSYGPLIPAELLRAAGRGAARHWRARGLEPHPVAGLLRHLYVDVCPPSLQNEEIASVPMVAPMRPVVAAPTTAAVPDWLAALPDRPLVYVTLGTVYNRDLSVFAAVLDGLRDEPVSVVVTIGQDNDPAALGPQPAHVAVHRYVPQAALLQHCSAAVVHGGAGTVLGALAAGVPLVCLPQGADQYGNADRVVAAGAGLTLLRDELTPQAVRAAVSTVLEDPGYRLAARRVAGEIAAMPAPVEALAAITRLIA</sequence>
<protein>
    <submittedName>
        <fullName evidence="6">Glycosyltransferase</fullName>
    </submittedName>
</protein>
<organism evidence="6 7">
    <name type="scientific">Blastococcus jejuensis</name>
    <dbReference type="NCBI Taxonomy" id="351224"/>
    <lineage>
        <taxon>Bacteria</taxon>
        <taxon>Bacillati</taxon>
        <taxon>Actinomycetota</taxon>
        <taxon>Actinomycetes</taxon>
        <taxon>Geodermatophilales</taxon>
        <taxon>Geodermatophilaceae</taxon>
        <taxon>Blastococcus</taxon>
    </lineage>
</organism>
<dbReference type="InterPro" id="IPR010610">
    <property type="entry name" value="EryCIII-like_C"/>
</dbReference>
<evidence type="ECO:0000256" key="1">
    <source>
        <dbReference type="ARBA" id="ARBA00006962"/>
    </source>
</evidence>
<dbReference type="RefSeq" id="WP_344688005.1">
    <property type="nucleotide sequence ID" value="NZ_BAAAVV010000002.1"/>
</dbReference>
<comment type="caution">
    <text evidence="6">The sequence shown here is derived from an EMBL/GenBank/DDBJ whole genome shotgun (WGS) entry which is preliminary data.</text>
</comment>
<evidence type="ECO:0000256" key="2">
    <source>
        <dbReference type="ARBA" id="ARBA00022676"/>
    </source>
</evidence>
<keyword evidence="2" id="KW-0328">Glycosyltransferase</keyword>
<dbReference type="EMBL" id="BAAAVV010000002">
    <property type="protein sequence ID" value="GAA3163278.1"/>
    <property type="molecule type" value="Genomic_DNA"/>
</dbReference>
<dbReference type="Pfam" id="PF06722">
    <property type="entry name" value="EryCIII-like_C"/>
    <property type="match status" value="1"/>
</dbReference>
<dbReference type="SUPFAM" id="SSF53756">
    <property type="entry name" value="UDP-Glycosyltransferase/glycogen phosphorylase"/>
    <property type="match status" value="1"/>
</dbReference>
<keyword evidence="7" id="KW-1185">Reference proteome</keyword>
<evidence type="ECO:0000313" key="7">
    <source>
        <dbReference type="Proteomes" id="UP001499924"/>
    </source>
</evidence>
<dbReference type="PANTHER" id="PTHR48050">
    <property type="entry name" value="STEROL 3-BETA-GLUCOSYLTRANSFERASE"/>
    <property type="match status" value="1"/>
</dbReference>
<dbReference type="Proteomes" id="UP001499924">
    <property type="component" value="Unassembled WGS sequence"/>
</dbReference>
<dbReference type="CDD" id="cd03784">
    <property type="entry name" value="GT1_Gtf-like"/>
    <property type="match status" value="1"/>
</dbReference>
<dbReference type="PANTHER" id="PTHR48050:SF13">
    <property type="entry name" value="STEROL 3-BETA-GLUCOSYLTRANSFERASE UGT80A2"/>
    <property type="match status" value="1"/>
</dbReference>
<dbReference type="Pfam" id="PF21036">
    <property type="entry name" value="EryCIII-like_N"/>
    <property type="match status" value="1"/>
</dbReference>
<accession>A0ABP6P0Z2</accession>
<dbReference type="InterPro" id="IPR050426">
    <property type="entry name" value="Glycosyltransferase_28"/>
</dbReference>
<feature type="domain" description="Erythromycin biosynthesis protein CIII-like C-terminal" evidence="4">
    <location>
        <begin position="240"/>
        <end position="379"/>
    </location>
</feature>
<dbReference type="Gene3D" id="3.40.50.2000">
    <property type="entry name" value="Glycogen Phosphorylase B"/>
    <property type="match status" value="2"/>
</dbReference>
<dbReference type="InterPro" id="IPR048284">
    <property type="entry name" value="EryCIII-like_N"/>
</dbReference>
<evidence type="ECO:0000256" key="3">
    <source>
        <dbReference type="ARBA" id="ARBA00022679"/>
    </source>
</evidence>
<evidence type="ECO:0000259" key="5">
    <source>
        <dbReference type="Pfam" id="PF21036"/>
    </source>
</evidence>
<name>A0ABP6P0Z2_9ACTN</name>
<dbReference type="InterPro" id="IPR002213">
    <property type="entry name" value="UDP_glucos_trans"/>
</dbReference>
<feature type="domain" description="Erythromycin biosynthesis protein CIII-like N-terminal" evidence="5">
    <location>
        <begin position="24"/>
        <end position="227"/>
    </location>
</feature>
<evidence type="ECO:0000313" key="6">
    <source>
        <dbReference type="EMBL" id="GAA3163278.1"/>
    </source>
</evidence>
<gene>
    <name evidence="6" type="ORF">GCM10010531_14090</name>
</gene>
<proteinExistence type="inferred from homology"/>
<comment type="similarity">
    <text evidence="1">Belongs to the glycosyltransferase 28 family.</text>
</comment>
<evidence type="ECO:0000259" key="4">
    <source>
        <dbReference type="Pfam" id="PF06722"/>
    </source>
</evidence>
<keyword evidence="3" id="KW-0808">Transferase</keyword>